<gene>
    <name evidence="5" type="primary">trxB</name>
    <name evidence="5" type="ORF">DRP43_00620</name>
</gene>
<dbReference type="PRINTS" id="PR00469">
    <property type="entry name" value="PNDRDTASEII"/>
</dbReference>
<dbReference type="EMBL" id="QNBD01000016">
    <property type="protein sequence ID" value="RKX72487.1"/>
    <property type="molecule type" value="Genomic_DNA"/>
</dbReference>
<comment type="subunit">
    <text evidence="3">Homodimer.</text>
</comment>
<proteinExistence type="inferred from homology"/>
<comment type="caution">
    <text evidence="5">The sequence shown here is derived from an EMBL/GenBank/DDBJ whole genome shotgun (WGS) entry which is preliminary data.</text>
</comment>
<dbReference type="Gene3D" id="3.50.50.60">
    <property type="entry name" value="FAD/NAD(P)-binding domain"/>
    <property type="match status" value="2"/>
</dbReference>
<dbReference type="PRINTS" id="PR00368">
    <property type="entry name" value="FADPNR"/>
</dbReference>
<dbReference type="EC" id="1.8.1.9" evidence="3"/>
<dbReference type="InterPro" id="IPR005982">
    <property type="entry name" value="Thioredox_Rdtase"/>
</dbReference>
<dbReference type="InterPro" id="IPR050097">
    <property type="entry name" value="Ferredoxin-NADP_redctase_2"/>
</dbReference>
<keyword evidence="2 3" id="KW-0560">Oxidoreductase</keyword>
<comment type="cofactor">
    <cofactor evidence="3">
        <name>FAD</name>
        <dbReference type="ChEBI" id="CHEBI:57692"/>
    </cofactor>
</comment>
<dbReference type="NCBIfam" id="TIGR01292">
    <property type="entry name" value="TRX_reduct"/>
    <property type="match status" value="1"/>
</dbReference>
<dbReference type="GO" id="GO:0005737">
    <property type="term" value="C:cytoplasm"/>
    <property type="evidence" value="ECO:0007669"/>
    <property type="project" value="InterPro"/>
</dbReference>
<dbReference type="SUPFAM" id="SSF51905">
    <property type="entry name" value="FAD/NAD(P)-binding domain"/>
    <property type="match status" value="1"/>
</dbReference>
<dbReference type="InterPro" id="IPR036188">
    <property type="entry name" value="FAD/NAD-bd_sf"/>
</dbReference>
<evidence type="ECO:0000313" key="5">
    <source>
        <dbReference type="EMBL" id="RKX72487.1"/>
    </source>
</evidence>
<evidence type="ECO:0000256" key="3">
    <source>
        <dbReference type="RuleBase" id="RU003880"/>
    </source>
</evidence>
<dbReference type="GO" id="GO:0004791">
    <property type="term" value="F:thioredoxin-disulfide reductase (NADPH) activity"/>
    <property type="evidence" value="ECO:0007669"/>
    <property type="project" value="UniProtKB-UniRule"/>
</dbReference>
<keyword evidence="3" id="KW-0676">Redox-active center</keyword>
<evidence type="ECO:0000259" key="4">
    <source>
        <dbReference type="Pfam" id="PF07992"/>
    </source>
</evidence>
<name>A0A660SNW6_UNCT6</name>
<evidence type="ECO:0000256" key="2">
    <source>
        <dbReference type="ARBA" id="ARBA00023002"/>
    </source>
</evidence>
<dbReference type="InterPro" id="IPR023753">
    <property type="entry name" value="FAD/NAD-binding_dom"/>
</dbReference>
<protein>
    <recommendedName>
        <fullName evidence="3">Thioredoxin reductase</fullName>
        <ecNumber evidence="3">1.8.1.9</ecNumber>
    </recommendedName>
</protein>
<dbReference type="Proteomes" id="UP000271125">
    <property type="component" value="Unassembled WGS sequence"/>
</dbReference>
<accession>A0A660SNW6</accession>
<reference evidence="5 6" key="1">
    <citation type="submission" date="2018-06" db="EMBL/GenBank/DDBJ databases">
        <title>Extensive metabolic versatility and redundancy in microbially diverse, dynamic hydrothermal sediments.</title>
        <authorList>
            <person name="Dombrowski N."/>
            <person name="Teske A."/>
            <person name="Baker B.J."/>
        </authorList>
    </citation>
    <scope>NUCLEOTIDE SEQUENCE [LARGE SCALE GENOMIC DNA]</scope>
    <source>
        <strain evidence="5">B10_G13</strain>
    </source>
</reference>
<evidence type="ECO:0000256" key="1">
    <source>
        <dbReference type="ARBA" id="ARBA00022630"/>
    </source>
</evidence>
<comment type="similarity">
    <text evidence="3">Belongs to the class-II pyridine nucleotide-disulfide oxidoreductase family.</text>
</comment>
<sequence>MGFSLGALKIKEKIKNSYDLIIIGGGPAGLTSAIYARRSGLDTLVIEQMITGGNIVSTEMVDNWPGDFNGVTGEELGNRMTKHAKRFGTDFLDEDIKSIELKGTIKVVNSGNREYTAKAIIIATGTHPKSINVPGEKIYKGHGISYCATCDAPFFKGKDIVVIGAGNSAIEESIYLLNFAKSITFVQDLPFITADKILADEIKGKQNVKFYFEHLVKEFKGNNDKLTSIIAEDRKTGELKEINSEGCFVYIGLIPNTKLFANQIKLNKYGYIDAGEDTATSEKGVFVAGDVREKLLRQIVTAVSDGAVAAFQAKKYIDSIAGGNK</sequence>
<keyword evidence="1 3" id="KW-0285">Flavoprotein</keyword>
<dbReference type="PANTHER" id="PTHR48105">
    <property type="entry name" value="THIOREDOXIN REDUCTASE 1-RELATED-RELATED"/>
    <property type="match status" value="1"/>
</dbReference>
<dbReference type="GO" id="GO:0019430">
    <property type="term" value="P:removal of superoxide radicals"/>
    <property type="evidence" value="ECO:0007669"/>
    <property type="project" value="UniProtKB-UniRule"/>
</dbReference>
<dbReference type="Pfam" id="PF07992">
    <property type="entry name" value="Pyr_redox_2"/>
    <property type="match status" value="1"/>
</dbReference>
<organism evidence="5 6">
    <name type="scientific">candidate division TA06 bacterium</name>
    <dbReference type="NCBI Taxonomy" id="2250710"/>
    <lineage>
        <taxon>Bacteria</taxon>
        <taxon>Bacteria division TA06</taxon>
    </lineage>
</organism>
<dbReference type="AlphaFoldDB" id="A0A660SNW6"/>
<feature type="domain" description="FAD/NAD(P)-binding" evidence="4">
    <location>
        <begin position="18"/>
        <end position="306"/>
    </location>
</feature>
<keyword evidence="3" id="KW-0274">FAD</keyword>
<evidence type="ECO:0000313" key="6">
    <source>
        <dbReference type="Proteomes" id="UP000271125"/>
    </source>
</evidence>
<comment type="catalytic activity">
    <reaction evidence="3">
        <text>[thioredoxin]-dithiol + NADP(+) = [thioredoxin]-disulfide + NADPH + H(+)</text>
        <dbReference type="Rhea" id="RHEA:20345"/>
        <dbReference type="Rhea" id="RHEA-COMP:10698"/>
        <dbReference type="Rhea" id="RHEA-COMP:10700"/>
        <dbReference type="ChEBI" id="CHEBI:15378"/>
        <dbReference type="ChEBI" id="CHEBI:29950"/>
        <dbReference type="ChEBI" id="CHEBI:50058"/>
        <dbReference type="ChEBI" id="CHEBI:57783"/>
        <dbReference type="ChEBI" id="CHEBI:58349"/>
        <dbReference type="EC" id="1.8.1.9"/>
    </reaction>
</comment>